<keyword evidence="2" id="KW-1185">Reference proteome</keyword>
<dbReference type="EMBL" id="FXTH01000009">
    <property type="protein sequence ID" value="SMO68289.1"/>
    <property type="molecule type" value="Genomic_DNA"/>
</dbReference>
<evidence type="ECO:0000313" key="1">
    <source>
        <dbReference type="EMBL" id="SMO68289.1"/>
    </source>
</evidence>
<protein>
    <submittedName>
        <fullName evidence="1">Uncharacterized protein</fullName>
    </submittedName>
</protein>
<name>A0A521D9B3_9BACT</name>
<dbReference type="RefSeq" id="WP_142714621.1">
    <property type="nucleotide sequence ID" value="NZ_FXTH01000009.1"/>
</dbReference>
<sequence length="112" mass="12501">MKRLNFTLDSETVQLLAELSEKYYDGNKSQTVRAALESLAVHAGHEGWVIAGYTPKELDDEASCHSCGESHEKGEVLYRPVFEKGNSPNAFSSMPAENWLDCPECAEKQIHQ</sequence>
<organism evidence="1 2">
    <name type="scientific">Fodinibius sediminis</name>
    <dbReference type="NCBI Taxonomy" id="1214077"/>
    <lineage>
        <taxon>Bacteria</taxon>
        <taxon>Pseudomonadati</taxon>
        <taxon>Balneolota</taxon>
        <taxon>Balneolia</taxon>
        <taxon>Balneolales</taxon>
        <taxon>Balneolaceae</taxon>
        <taxon>Fodinibius</taxon>
    </lineage>
</organism>
<dbReference type="Proteomes" id="UP000317593">
    <property type="component" value="Unassembled WGS sequence"/>
</dbReference>
<proteinExistence type="predicted"/>
<dbReference type="AlphaFoldDB" id="A0A521D9B3"/>
<gene>
    <name evidence="1" type="ORF">SAMN06265218_10923</name>
</gene>
<evidence type="ECO:0000313" key="2">
    <source>
        <dbReference type="Proteomes" id="UP000317593"/>
    </source>
</evidence>
<reference evidence="1 2" key="1">
    <citation type="submission" date="2017-05" db="EMBL/GenBank/DDBJ databases">
        <authorList>
            <person name="Varghese N."/>
            <person name="Submissions S."/>
        </authorList>
    </citation>
    <scope>NUCLEOTIDE SEQUENCE [LARGE SCALE GENOMIC DNA]</scope>
    <source>
        <strain evidence="1 2">DSM 21194</strain>
    </source>
</reference>
<accession>A0A521D9B3</accession>
<dbReference type="OrthoDB" id="1495749at2"/>